<evidence type="ECO:0000256" key="9">
    <source>
        <dbReference type="ARBA" id="ARBA00023012"/>
    </source>
</evidence>
<comment type="catalytic activity">
    <reaction evidence="1">
        <text>ATP + protein L-histidine = ADP + protein N-phospho-L-histidine.</text>
        <dbReference type="EC" id="2.7.13.3"/>
    </reaction>
</comment>
<evidence type="ECO:0000313" key="14">
    <source>
        <dbReference type="EMBL" id="PKR88944.1"/>
    </source>
</evidence>
<evidence type="ECO:0000256" key="2">
    <source>
        <dbReference type="ARBA" id="ARBA00004370"/>
    </source>
</evidence>
<organism evidence="14 15">
    <name type="scientific">Pleomorphomonas diazotrophica</name>
    <dbReference type="NCBI Taxonomy" id="1166257"/>
    <lineage>
        <taxon>Bacteria</taxon>
        <taxon>Pseudomonadati</taxon>
        <taxon>Pseudomonadota</taxon>
        <taxon>Alphaproteobacteria</taxon>
        <taxon>Hyphomicrobiales</taxon>
        <taxon>Pleomorphomonadaceae</taxon>
        <taxon>Pleomorphomonas</taxon>
    </lineage>
</organism>
<dbReference type="PANTHER" id="PTHR45436:SF5">
    <property type="entry name" value="SENSOR HISTIDINE KINASE TRCS"/>
    <property type="match status" value="1"/>
</dbReference>
<dbReference type="InterPro" id="IPR005467">
    <property type="entry name" value="His_kinase_dom"/>
</dbReference>
<dbReference type="AlphaFoldDB" id="A0A1I4SGN8"/>
<keyword evidence="10 11" id="KW-0472">Membrane</keyword>
<dbReference type="PROSITE" id="PS50885">
    <property type="entry name" value="HAMP"/>
    <property type="match status" value="1"/>
</dbReference>
<dbReference type="Pfam" id="PF02518">
    <property type="entry name" value="HATPase_c"/>
    <property type="match status" value="1"/>
</dbReference>
<keyword evidence="4" id="KW-0597">Phosphoprotein</keyword>
<dbReference type="GO" id="GO:0005886">
    <property type="term" value="C:plasma membrane"/>
    <property type="evidence" value="ECO:0007669"/>
    <property type="project" value="TreeGrafter"/>
</dbReference>
<feature type="transmembrane region" description="Helical" evidence="11">
    <location>
        <begin position="175"/>
        <end position="200"/>
    </location>
</feature>
<feature type="domain" description="Histidine kinase" evidence="12">
    <location>
        <begin position="256"/>
        <end position="460"/>
    </location>
</feature>
<feature type="domain" description="HAMP" evidence="13">
    <location>
        <begin position="197"/>
        <end position="248"/>
    </location>
</feature>
<dbReference type="GO" id="GO:0000160">
    <property type="term" value="P:phosphorelay signal transduction system"/>
    <property type="evidence" value="ECO:0007669"/>
    <property type="project" value="UniProtKB-KW"/>
</dbReference>
<dbReference type="InterPro" id="IPR004358">
    <property type="entry name" value="Sig_transdc_His_kin-like_C"/>
</dbReference>
<dbReference type="EC" id="2.7.13.3" evidence="3"/>
<evidence type="ECO:0000313" key="15">
    <source>
        <dbReference type="Proteomes" id="UP000233491"/>
    </source>
</evidence>
<dbReference type="SMART" id="SM00387">
    <property type="entry name" value="HATPase_c"/>
    <property type="match status" value="1"/>
</dbReference>
<evidence type="ECO:0000256" key="8">
    <source>
        <dbReference type="ARBA" id="ARBA00022989"/>
    </source>
</evidence>
<gene>
    <name evidence="14" type="ORF">CXZ10_12580</name>
</gene>
<comment type="caution">
    <text evidence="14">The sequence shown here is derived from an EMBL/GenBank/DDBJ whole genome shotgun (WGS) entry which is preliminary data.</text>
</comment>
<reference evidence="14 15" key="1">
    <citation type="submission" date="2017-12" db="EMBL/GenBank/DDBJ databases">
        <title>Anaerobic carbon monoxide metabolism by Pleomorphomonas carboxyditropha sp. nov., a new mesophilic hydrogenogenic carboxidotroph.</title>
        <authorList>
            <person name="Esquivel-Elizondo S."/>
            <person name="Krajmalnik-Brown R."/>
        </authorList>
    </citation>
    <scope>NUCLEOTIDE SEQUENCE [LARGE SCALE GENOMIC DNA]</scope>
    <source>
        <strain evidence="14 15">R5-392</strain>
    </source>
</reference>
<evidence type="ECO:0000256" key="7">
    <source>
        <dbReference type="ARBA" id="ARBA00022777"/>
    </source>
</evidence>
<evidence type="ECO:0000259" key="12">
    <source>
        <dbReference type="PROSITE" id="PS50109"/>
    </source>
</evidence>
<dbReference type="InterPro" id="IPR050428">
    <property type="entry name" value="TCS_sensor_his_kinase"/>
</dbReference>
<dbReference type="PRINTS" id="PR00344">
    <property type="entry name" value="BCTRLSENSOR"/>
</dbReference>
<dbReference type="Proteomes" id="UP000233491">
    <property type="component" value="Unassembled WGS sequence"/>
</dbReference>
<evidence type="ECO:0000256" key="3">
    <source>
        <dbReference type="ARBA" id="ARBA00012438"/>
    </source>
</evidence>
<evidence type="ECO:0000259" key="13">
    <source>
        <dbReference type="PROSITE" id="PS50885"/>
    </source>
</evidence>
<evidence type="ECO:0000256" key="11">
    <source>
        <dbReference type="SAM" id="Phobius"/>
    </source>
</evidence>
<dbReference type="EMBL" id="PJNW01000009">
    <property type="protein sequence ID" value="PKR88944.1"/>
    <property type="molecule type" value="Genomic_DNA"/>
</dbReference>
<name>A0A1I4SGN8_9HYPH</name>
<dbReference type="SUPFAM" id="SSF55874">
    <property type="entry name" value="ATPase domain of HSP90 chaperone/DNA topoisomerase II/histidine kinase"/>
    <property type="match status" value="1"/>
</dbReference>
<keyword evidence="7 14" id="KW-0418">Kinase</keyword>
<dbReference type="Gene3D" id="1.10.287.130">
    <property type="match status" value="1"/>
</dbReference>
<keyword evidence="9" id="KW-0902">Two-component regulatory system</keyword>
<evidence type="ECO:0000256" key="5">
    <source>
        <dbReference type="ARBA" id="ARBA00022679"/>
    </source>
</evidence>
<keyword evidence="5" id="KW-0808">Transferase</keyword>
<dbReference type="OrthoDB" id="9809567at2"/>
<proteinExistence type="predicted"/>
<accession>A0A1I4SGN8</accession>
<dbReference type="InterPro" id="IPR003660">
    <property type="entry name" value="HAMP_dom"/>
</dbReference>
<evidence type="ECO:0000256" key="6">
    <source>
        <dbReference type="ARBA" id="ARBA00022692"/>
    </source>
</evidence>
<dbReference type="PANTHER" id="PTHR45436">
    <property type="entry name" value="SENSOR HISTIDINE KINASE YKOH"/>
    <property type="match status" value="1"/>
</dbReference>
<evidence type="ECO:0000256" key="4">
    <source>
        <dbReference type="ARBA" id="ARBA00022553"/>
    </source>
</evidence>
<evidence type="ECO:0000256" key="1">
    <source>
        <dbReference type="ARBA" id="ARBA00000085"/>
    </source>
</evidence>
<dbReference type="GO" id="GO:0004673">
    <property type="term" value="F:protein histidine kinase activity"/>
    <property type="evidence" value="ECO:0007669"/>
    <property type="project" value="UniProtKB-EC"/>
</dbReference>
<dbReference type="RefSeq" id="WP_101289689.1">
    <property type="nucleotide sequence ID" value="NZ_FOUQ01000003.1"/>
</dbReference>
<feature type="transmembrane region" description="Helical" evidence="11">
    <location>
        <begin position="20"/>
        <end position="39"/>
    </location>
</feature>
<dbReference type="InterPro" id="IPR003594">
    <property type="entry name" value="HATPase_dom"/>
</dbReference>
<evidence type="ECO:0000256" key="10">
    <source>
        <dbReference type="ARBA" id="ARBA00023136"/>
    </source>
</evidence>
<keyword evidence="15" id="KW-1185">Reference proteome</keyword>
<dbReference type="PROSITE" id="PS50109">
    <property type="entry name" value="HIS_KIN"/>
    <property type="match status" value="1"/>
</dbReference>
<dbReference type="InterPro" id="IPR036890">
    <property type="entry name" value="HATPase_C_sf"/>
</dbReference>
<comment type="subcellular location">
    <subcellularLocation>
        <location evidence="2">Membrane</location>
    </subcellularLocation>
</comment>
<keyword evidence="6 11" id="KW-0812">Transmembrane</keyword>
<keyword evidence="8 11" id="KW-1133">Transmembrane helix</keyword>
<protein>
    <recommendedName>
        <fullName evidence="3">histidine kinase</fullName>
        <ecNumber evidence="3">2.7.13.3</ecNumber>
    </recommendedName>
</protein>
<sequence length="460" mass="49826">MKIRLGKLGEWLKSSLALRLVLASALWATIALAAFGWLLTELYRASLIRSFDERIIVYEKTLAGVVASTPDGGVPDPGTMGDPRFGRYQSGWYWLVVDVKSQVTVATSQSLFGEVLTLPPPPNNGVAVTNDARDPTGIALRHAAQRIFLSNGRMYDLHVTGNIAELADEISTFRFQVFATLAAFALGLVAAAGLQVSFGLRPLAAMSRRLADIREGRANRLEGRLPREIAALGKELNALIETNSAIVERSRTQVGNLAHALKTPLAVMLNEARAEGGPLADKVVEQVTVMRAEVDRYLDRARLAADRKVVGAVADVRHSLEGLIRVLSRAYPDRSLYLEDGGAGYPKARIERRDLEELVGNLMDNACKYGREQVRIALSIDRSDRDRPLVEIRVEDDGPGLPPSSYAEVLGRGKRLDETLPGSGFGLAIAAEIAETYGGSLVLDRAALGGLAVTLRIPLS</sequence>
<dbReference type="Gene3D" id="3.30.565.10">
    <property type="entry name" value="Histidine kinase-like ATPase, C-terminal domain"/>
    <property type="match status" value="1"/>
</dbReference>